<reference evidence="2" key="1">
    <citation type="journal article" date="2014" name="Science">
        <title>Ancient hybridizations among the ancestral genomes of bread wheat.</title>
        <authorList>
            <consortium name="International Wheat Genome Sequencing Consortium,"/>
            <person name="Marcussen T."/>
            <person name="Sandve S.R."/>
            <person name="Heier L."/>
            <person name="Spannagl M."/>
            <person name="Pfeifer M."/>
            <person name="Jakobsen K.S."/>
            <person name="Wulff B.B."/>
            <person name="Steuernagel B."/>
            <person name="Mayer K.F."/>
            <person name="Olsen O.A."/>
        </authorList>
    </citation>
    <scope>NUCLEOTIDE SEQUENCE [LARGE SCALE GENOMIC DNA]</scope>
    <source>
        <strain evidence="2">cv. AL8/78</strain>
    </source>
</reference>
<proteinExistence type="predicted"/>
<name>A0A452Z3X3_AEGTS</name>
<reference evidence="1" key="5">
    <citation type="journal article" date="2021" name="G3 (Bethesda)">
        <title>Aegilops tauschii genome assembly Aet v5.0 features greater sequence contiguity and improved annotation.</title>
        <authorList>
            <person name="Wang L."/>
            <person name="Zhu T."/>
            <person name="Rodriguez J.C."/>
            <person name="Deal K.R."/>
            <person name="Dubcovsky J."/>
            <person name="McGuire P.E."/>
            <person name="Lux T."/>
            <person name="Spannagl M."/>
            <person name="Mayer K.F.X."/>
            <person name="Baldrich P."/>
            <person name="Meyers B.C."/>
            <person name="Huo N."/>
            <person name="Gu Y.Q."/>
            <person name="Zhou H."/>
            <person name="Devos K.M."/>
            <person name="Bennetzen J.L."/>
            <person name="Unver T."/>
            <person name="Budak H."/>
            <person name="Gulick P.J."/>
            <person name="Galiba G."/>
            <person name="Kalapos B."/>
            <person name="Nelson D.R."/>
            <person name="Li P."/>
            <person name="You F.M."/>
            <person name="Luo M.C."/>
            <person name="Dvorak J."/>
        </authorList>
    </citation>
    <scope>NUCLEOTIDE SEQUENCE [LARGE SCALE GENOMIC DNA]</scope>
    <source>
        <strain evidence="1">cv. AL8/78</strain>
    </source>
</reference>
<dbReference type="AlphaFoldDB" id="A0A452Z3X3"/>
<reference evidence="2" key="2">
    <citation type="journal article" date="2017" name="Nat. Plants">
        <title>The Aegilops tauschii genome reveals multiple impacts of transposons.</title>
        <authorList>
            <person name="Zhao G."/>
            <person name="Zou C."/>
            <person name="Li K."/>
            <person name="Wang K."/>
            <person name="Li T."/>
            <person name="Gao L."/>
            <person name="Zhang X."/>
            <person name="Wang H."/>
            <person name="Yang Z."/>
            <person name="Liu X."/>
            <person name="Jiang W."/>
            <person name="Mao L."/>
            <person name="Kong X."/>
            <person name="Jiao Y."/>
            <person name="Jia J."/>
        </authorList>
    </citation>
    <scope>NUCLEOTIDE SEQUENCE [LARGE SCALE GENOMIC DNA]</scope>
    <source>
        <strain evidence="2">cv. AL8/78</strain>
    </source>
</reference>
<organism evidence="1 2">
    <name type="scientific">Aegilops tauschii subsp. strangulata</name>
    <name type="common">Goatgrass</name>
    <dbReference type="NCBI Taxonomy" id="200361"/>
    <lineage>
        <taxon>Eukaryota</taxon>
        <taxon>Viridiplantae</taxon>
        <taxon>Streptophyta</taxon>
        <taxon>Embryophyta</taxon>
        <taxon>Tracheophyta</taxon>
        <taxon>Spermatophyta</taxon>
        <taxon>Magnoliopsida</taxon>
        <taxon>Liliopsida</taxon>
        <taxon>Poales</taxon>
        <taxon>Poaceae</taxon>
        <taxon>BOP clade</taxon>
        <taxon>Pooideae</taxon>
        <taxon>Triticodae</taxon>
        <taxon>Triticeae</taxon>
        <taxon>Triticinae</taxon>
        <taxon>Aegilops</taxon>
    </lineage>
</organism>
<keyword evidence="2" id="KW-1185">Reference proteome</keyword>
<dbReference type="Gramene" id="AET1Gv20625600.1">
    <property type="protein sequence ID" value="AET1Gv20625600.1"/>
    <property type="gene ID" value="AET1Gv20625600"/>
</dbReference>
<reference evidence="1" key="4">
    <citation type="submission" date="2019-03" db="UniProtKB">
        <authorList>
            <consortium name="EnsemblPlants"/>
        </authorList>
    </citation>
    <scope>IDENTIFICATION</scope>
</reference>
<evidence type="ECO:0000313" key="2">
    <source>
        <dbReference type="Proteomes" id="UP000015105"/>
    </source>
</evidence>
<protein>
    <submittedName>
        <fullName evidence="1">Uncharacterized protein</fullName>
    </submittedName>
</protein>
<dbReference type="EnsemblPlants" id="AET1Gv20625600.1">
    <property type="protein sequence ID" value="AET1Gv20625600.1"/>
    <property type="gene ID" value="AET1Gv20625600"/>
</dbReference>
<evidence type="ECO:0000313" key="1">
    <source>
        <dbReference type="EnsemblPlants" id="AET1Gv20625600.1"/>
    </source>
</evidence>
<reference evidence="1" key="3">
    <citation type="journal article" date="2017" name="Nature">
        <title>Genome sequence of the progenitor of the wheat D genome Aegilops tauschii.</title>
        <authorList>
            <person name="Luo M.C."/>
            <person name="Gu Y.Q."/>
            <person name="Puiu D."/>
            <person name="Wang H."/>
            <person name="Twardziok S.O."/>
            <person name="Deal K.R."/>
            <person name="Huo N."/>
            <person name="Zhu T."/>
            <person name="Wang L."/>
            <person name="Wang Y."/>
            <person name="McGuire P.E."/>
            <person name="Liu S."/>
            <person name="Long H."/>
            <person name="Ramasamy R.K."/>
            <person name="Rodriguez J.C."/>
            <person name="Van S.L."/>
            <person name="Yuan L."/>
            <person name="Wang Z."/>
            <person name="Xia Z."/>
            <person name="Xiao L."/>
            <person name="Anderson O.D."/>
            <person name="Ouyang S."/>
            <person name="Liang Y."/>
            <person name="Zimin A.V."/>
            <person name="Pertea G."/>
            <person name="Qi P."/>
            <person name="Bennetzen J.L."/>
            <person name="Dai X."/>
            <person name="Dawson M.W."/>
            <person name="Muller H.G."/>
            <person name="Kugler K."/>
            <person name="Rivarola-Duarte L."/>
            <person name="Spannagl M."/>
            <person name="Mayer K.F.X."/>
            <person name="Lu F.H."/>
            <person name="Bevan M.W."/>
            <person name="Leroy P."/>
            <person name="Li P."/>
            <person name="You F.M."/>
            <person name="Sun Q."/>
            <person name="Liu Z."/>
            <person name="Lyons E."/>
            <person name="Wicker T."/>
            <person name="Salzberg S.L."/>
            <person name="Devos K.M."/>
            <person name="Dvorak J."/>
        </authorList>
    </citation>
    <scope>NUCLEOTIDE SEQUENCE [LARGE SCALE GENOMIC DNA]</scope>
    <source>
        <strain evidence="1">cv. AL8/78</strain>
    </source>
</reference>
<sequence>MWRAAMNCAATTIVSGAVWLGVVYFFLFSFSHCYALCVCNWESYVFAS</sequence>
<dbReference type="Proteomes" id="UP000015105">
    <property type="component" value="Chromosome 1D"/>
</dbReference>
<accession>A0A452Z3X3</accession>